<proteinExistence type="predicted"/>
<evidence type="ECO:0000313" key="2">
    <source>
        <dbReference type="Proteomes" id="UP000182631"/>
    </source>
</evidence>
<keyword evidence="2" id="KW-1185">Reference proteome</keyword>
<organism evidence="1 2">
    <name type="scientific">Candidatus Synechococcus spongiarum</name>
    <dbReference type="NCBI Taxonomy" id="431041"/>
    <lineage>
        <taxon>Bacteria</taxon>
        <taxon>Bacillati</taxon>
        <taxon>Cyanobacteriota</taxon>
        <taxon>Cyanophyceae</taxon>
        <taxon>Synechococcales</taxon>
        <taxon>Synechococcaceae</taxon>
        <taxon>Synechococcus</taxon>
    </lineage>
</organism>
<sequence>MKSNFYYQGHHMKVATRTKEYINSLNDFLSPQTARSPRAVGDALEFLVADRFEGFLGDWCSEYSRESARRAMADMAFTDV</sequence>
<reference evidence="2" key="1">
    <citation type="submission" date="2016-02" db="EMBL/GenBank/DDBJ databases">
        <authorList>
            <person name="liu f."/>
        </authorList>
    </citation>
    <scope>NUCLEOTIDE SEQUENCE [LARGE SCALE GENOMIC DNA]</scope>
</reference>
<name>A0A161KJZ9_9SYNE</name>
<dbReference type="AlphaFoldDB" id="A0A161KJZ9"/>
<gene>
    <name evidence="1" type="ORF">FLM9_1507</name>
</gene>
<protein>
    <submittedName>
        <fullName evidence="1">Uncharacterized protein</fullName>
    </submittedName>
</protein>
<evidence type="ECO:0000313" key="1">
    <source>
        <dbReference type="EMBL" id="CZB22406.1"/>
    </source>
</evidence>
<dbReference type="Proteomes" id="UP000182631">
    <property type="component" value="Unassembled WGS sequence"/>
</dbReference>
<accession>A0A161KJZ9</accession>
<dbReference type="EMBL" id="FITM01000161">
    <property type="protein sequence ID" value="CZB22406.1"/>
    <property type="molecule type" value="Genomic_DNA"/>
</dbReference>